<reference evidence="2 3" key="1">
    <citation type="submission" date="2019-03" db="EMBL/GenBank/DDBJ databases">
        <title>Draft genome sequences of novel Actinobacteria.</title>
        <authorList>
            <person name="Sahin N."/>
            <person name="Ay H."/>
            <person name="Saygin H."/>
        </authorList>
    </citation>
    <scope>NUCLEOTIDE SEQUENCE [LARGE SCALE GENOMIC DNA]</scope>
    <source>
        <strain evidence="2 3">DSM 41900</strain>
    </source>
</reference>
<evidence type="ECO:0000313" key="2">
    <source>
        <dbReference type="EMBL" id="TDC73846.1"/>
    </source>
</evidence>
<dbReference type="InterPro" id="IPR029479">
    <property type="entry name" value="Nitroreductase"/>
</dbReference>
<sequence length="214" mass="23224">MPATRSWSSPRPRTWWTSWNALDPTAQDLLFHEAHTARAFTDEPVTDEQVAAVYDLIKLAPTAFNSSPLRITLVRSPEAKQRLLRHVASGNQRQTAEAPVTAILAADLYFHEKLPTLVPAKPALRDSFEGDVEGRAASAKLNATLQIGYFLLGVRAAGFAAGPMSGFDAAGLDKEFFGDGRQRSLVLVNIGRPADSAFAPRQPRLSADEAVTSL</sequence>
<dbReference type="InterPro" id="IPR000415">
    <property type="entry name" value="Nitroreductase-like"/>
</dbReference>
<dbReference type="Pfam" id="PF00881">
    <property type="entry name" value="Nitroreductase"/>
    <property type="match status" value="1"/>
</dbReference>
<name>A0A4R4TCL3_9ACTN</name>
<evidence type="ECO:0000313" key="3">
    <source>
        <dbReference type="Proteomes" id="UP000295345"/>
    </source>
</evidence>
<dbReference type="NCBIfam" id="NF003768">
    <property type="entry name" value="PRK05365.1"/>
    <property type="match status" value="1"/>
</dbReference>
<dbReference type="PANTHER" id="PTHR43543">
    <property type="entry name" value="MALONIC SEMIALDEHYDE REDUCTASE RUTE-RELATED"/>
    <property type="match status" value="1"/>
</dbReference>
<comment type="caution">
    <text evidence="2">The sequence shown here is derived from an EMBL/GenBank/DDBJ whole genome shotgun (WGS) entry which is preliminary data.</text>
</comment>
<dbReference type="GO" id="GO:0016491">
    <property type="term" value="F:oxidoreductase activity"/>
    <property type="evidence" value="ECO:0007669"/>
    <property type="project" value="InterPro"/>
</dbReference>
<dbReference type="InterPro" id="IPR050461">
    <property type="entry name" value="Nitroreductase_HadB/RutE"/>
</dbReference>
<dbReference type="Proteomes" id="UP000295345">
    <property type="component" value="Unassembled WGS sequence"/>
</dbReference>
<dbReference type="PANTHER" id="PTHR43543:SF1">
    <property type="entry name" value="MALONIC SEMIALDEHYDE REDUCTASE RUTE-RELATED"/>
    <property type="match status" value="1"/>
</dbReference>
<feature type="domain" description="Nitroreductase" evidence="1">
    <location>
        <begin position="35"/>
        <end position="192"/>
    </location>
</feature>
<accession>A0A4R4TCL3</accession>
<organism evidence="2 3">
    <name type="scientific">Streptomyces hainanensis</name>
    <dbReference type="NCBI Taxonomy" id="402648"/>
    <lineage>
        <taxon>Bacteria</taxon>
        <taxon>Bacillati</taxon>
        <taxon>Actinomycetota</taxon>
        <taxon>Actinomycetes</taxon>
        <taxon>Kitasatosporales</taxon>
        <taxon>Streptomycetaceae</taxon>
        <taxon>Streptomyces</taxon>
    </lineage>
</organism>
<dbReference type="AlphaFoldDB" id="A0A4R4TCL3"/>
<proteinExistence type="predicted"/>
<dbReference type="Gene3D" id="3.40.109.10">
    <property type="entry name" value="NADH Oxidase"/>
    <property type="match status" value="1"/>
</dbReference>
<keyword evidence="3" id="KW-1185">Reference proteome</keyword>
<dbReference type="EMBL" id="SMKI01000179">
    <property type="protein sequence ID" value="TDC73846.1"/>
    <property type="molecule type" value="Genomic_DNA"/>
</dbReference>
<protein>
    <submittedName>
        <fullName evidence="2">Malonic semialdehyde reductase</fullName>
    </submittedName>
</protein>
<gene>
    <name evidence="2" type="ORF">E1283_17910</name>
</gene>
<evidence type="ECO:0000259" key="1">
    <source>
        <dbReference type="Pfam" id="PF00881"/>
    </source>
</evidence>
<dbReference type="SUPFAM" id="SSF55469">
    <property type="entry name" value="FMN-dependent nitroreductase-like"/>
    <property type="match status" value="1"/>
</dbReference>
<dbReference type="OrthoDB" id="9784375at2"/>